<keyword evidence="1" id="KW-0472">Membrane</keyword>
<evidence type="ECO:0000256" key="1">
    <source>
        <dbReference type="SAM" id="Phobius"/>
    </source>
</evidence>
<dbReference type="AlphaFoldDB" id="A0A8J3ZZH9"/>
<reference evidence="2" key="1">
    <citation type="submission" date="2021-01" db="EMBL/GenBank/DDBJ databases">
        <title>Whole genome shotgun sequence of Virgisporangium ochraceum NBRC 16418.</title>
        <authorList>
            <person name="Komaki H."/>
            <person name="Tamura T."/>
        </authorList>
    </citation>
    <scope>NUCLEOTIDE SEQUENCE</scope>
    <source>
        <strain evidence="2">NBRC 16418</strain>
    </source>
</reference>
<protein>
    <submittedName>
        <fullName evidence="2">Uncharacterized protein</fullName>
    </submittedName>
</protein>
<keyword evidence="1" id="KW-0812">Transmembrane</keyword>
<keyword evidence="3" id="KW-1185">Reference proteome</keyword>
<proteinExistence type="predicted"/>
<comment type="caution">
    <text evidence="2">The sequence shown here is derived from an EMBL/GenBank/DDBJ whole genome shotgun (WGS) entry which is preliminary data.</text>
</comment>
<dbReference type="Proteomes" id="UP000635606">
    <property type="component" value="Unassembled WGS sequence"/>
</dbReference>
<dbReference type="RefSeq" id="WP_203932963.1">
    <property type="nucleotide sequence ID" value="NZ_BOPH01000110.1"/>
</dbReference>
<organism evidence="2 3">
    <name type="scientific">Virgisporangium ochraceum</name>
    <dbReference type="NCBI Taxonomy" id="65505"/>
    <lineage>
        <taxon>Bacteria</taxon>
        <taxon>Bacillati</taxon>
        <taxon>Actinomycetota</taxon>
        <taxon>Actinomycetes</taxon>
        <taxon>Micromonosporales</taxon>
        <taxon>Micromonosporaceae</taxon>
        <taxon>Virgisporangium</taxon>
    </lineage>
</organism>
<feature type="transmembrane region" description="Helical" evidence="1">
    <location>
        <begin position="6"/>
        <end position="25"/>
    </location>
</feature>
<evidence type="ECO:0000313" key="3">
    <source>
        <dbReference type="Proteomes" id="UP000635606"/>
    </source>
</evidence>
<accession>A0A8J3ZZH9</accession>
<sequence length="248" mass="25940">MEPWLIAVVVVVVMVVSGAVMLAVVSRKVFRSAAPDGVAAGFGLFPGEALLSGLAVGWEQDRAAMAGVLREDLATLRGRLAHGTAGAGADADLRAAEQATERFAANENWADNLRAATAAMARANGGSNGDRPPCLFNPVHGPSAAEVEWAPGGGARRRVPVCADDAARLRDGGAPLVRTVPTEEGVVPYFSAHGRYVDWVLGWYDGFDPYLTARLLAGTPIGSHLPGRIRAIHGTSSDPLGEFGRIHD</sequence>
<gene>
    <name evidence="2" type="ORF">Voc01_080460</name>
</gene>
<name>A0A8J3ZZH9_9ACTN</name>
<keyword evidence="1" id="KW-1133">Transmembrane helix</keyword>
<evidence type="ECO:0000313" key="2">
    <source>
        <dbReference type="EMBL" id="GIJ73129.1"/>
    </source>
</evidence>
<dbReference type="EMBL" id="BOPH01000110">
    <property type="protein sequence ID" value="GIJ73129.1"/>
    <property type="molecule type" value="Genomic_DNA"/>
</dbReference>